<accession>A0A4Y9YTM0</accession>
<evidence type="ECO:0000313" key="3">
    <source>
        <dbReference type="Proteomes" id="UP000298327"/>
    </source>
</evidence>
<dbReference type="AlphaFoldDB" id="A0A4Y9YTM0"/>
<dbReference type="Proteomes" id="UP000298327">
    <property type="component" value="Unassembled WGS sequence"/>
</dbReference>
<reference evidence="2 3" key="1">
    <citation type="submission" date="2019-02" db="EMBL/GenBank/DDBJ databases">
        <title>Genome sequencing of the rare red list fungi Dentipellis fragilis.</title>
        <authorList>
            <person name="Buettner E."/>
            <person name="Kellner H."/>
        </authorList>
    </citation>
    <scope>NUCLEOTIDE SEQUENCE [LARGE SCALE GENOMIC DNA]</scope>
    <source>
        <strain evidence="2 3">DSM 105465</strain>
    </source>
</reference>
<organism evidence="2 3">
    <name type="scientific">Dentipellis fragilis</name>
    <dbReference type="NCBI Taxonomy" id="205917"/>
    <lineage>
        <taxon>Eukaryota</taxon>
        <taxon>Fungi</taxon>
        <taxon>Dikarya</taxon>
        <taxon>Basidiomycota</taxon>
        <taxon>Agaricomycotina</taxon>
        <taxon>Agaricomycetes</taxon>
        <taxon>Russulales</taxon>
        <taxon>Hericiaceae</taxon>
        <taxon>Dentipellis</taxon>
    </lineage>
</organism>
<evidence type="ECO:0000313" key="2">
    <source>
        <dbReference type="EMBL" id="TFY65906.1"/>
    </source>
</evidence>
<sequence length="276" mass="30360">MSDNRQPTAGENGTKRDETSTSTRQRANSRHTKNIQRRRYAVHGQHLWVIIVAVKAIEVRVPRSDLDISSQLNSHHTTSSRRPSLNIAPVSVSSSNASIAAPAGPSLPTVPTPMPYSTLTSAMSFSLPSAHDPPLCNPPYDDPFTTFNTDSPLILNIWTNMDPHAHVLGADRVPGGRGAIVCVDRFSNTLYCLPRRRRRPLRPCPFGPRLMALAELFPLFSAVAAALHRHGPDDRGANLRVMHGRQNVGTLRLESRAWTDQGLDINANADALRCDF</sequence>
<feature type="compositionally biased region" description="Basic residues" evidence="1">
    <location>
        <begin position="27"/>
        <end position="38"/>
    </location>
</feature>
<gene>
    <name evidence="2" type="ORF">EVG20_g5189</name>
</gene>
<keyword evidence="3" id="KW-1185">Reference proteome</keyword>
<protein>
    <submittedName>
        <fullName evidence="2">Uncharacterized protein</fullName>
    </submittedName>
</protein>
<feature type="compositionally biased region" description="Polar residues" evidence="1">
    <location>
        <begin position="1"/>
        <end position="11"/>
    </location>
</feature>
<name>A0A4Y9YTM0_9AGAM</name>
<feature type="region of interest" description="Disordered" evidence="1">
    <location>
        <begin position="1"/>
        <end position="38"/>
    </location>
</feature>
<dbReference type="EMBL" id="SEOQ01000297">
    <property type="protein sequence ID" value="TFY65906.1"/>
    <property type="molecule type" value="Genomic_DNA"/>
</dbReference>
<proteinExistence type="predicted"/>
<comment type="caution">
    <text evidence="2">The sequence shown here is derived from an EMBL/GenBank/DDBJ whole genome shotgun (WGS) entry which is preliminary data.</text>
</comment>
<evidence type="ECO:0000256" key="1">
    <source>
        <dbReference type="SAM" id="MobiDB-lite"/>
    </source>
</evidence>